<protein>
    <submittedName>
        <fullName evidence="4">Zinc dependent phospholipase C</fullName>
    </submittedName>
</protein>
<keyword evidence="2" id="KW-0732">Signal</keyword>
<name>A0A4R1L681_9BACT</name>
<reference evidence="4 5" key="1">
    <citation type="submission" date="2019-03" db="EMBL/GenBank/DDBJ databases">
        <title>Genomic Encyclopedia of Type Strains, Phase IV (KMG-IV): sequencing the most valuable type-strain genomes for metagenomic binning, comparative biology and taxonomic classification.</title>
        <authorList>
            <person name="Goeker M."/>
        </authorList>
    </citation>
    <scope>NUCLEOTIDE SEQUENCE [LARGE SCALE GENOMIC DNA]</scope>
    <source>
        <strain evidence="4 5">DSM 103428</strain>
    </source>
</reference>
<feature type="signal peptide" evidence="2">
    <location>
        <begin position="1"/>
        <end position="27"/>
    </location>
</feature>
<evidence type="ECO:0000313" key="5">
    <source>
        <dbReference type="Proteomes" id="UP000295210"/>
    </source>
</evidence>
<dbReference type="AlphaFoldDB" id="A0A4R1L681"/>
<dbReference type="InterPro" id="IPR029002">
    <property type="entry name" value="PLPC/GPLD1"/>
</dbReference>
<proteinExistence type="predicted"/>
<gene>
    <name evidence="4" type="ORF">C7378_2285</name>
</gene>
<feature type="region of interest" description="Disordered" evidence="1">
    <location>
        <begin position="430"/>
        <end position="451"/>
    </location>
</feature>
<evidence type="ECO:0000313" key="4">
    <source>
        <dbReference type="EMBL" id="TCK72697.1"/>
    </source>
</evidence>
<dbReference type="Proteomes" id="UP000295210">
    <property type="component" value="Unassembled WGS sequence"/>
</dbReference>
<accession>A0A4R1L681</accession>
<dbReference type="Pfam" id="PF00882">
    <property type="entry name" value="Zn_dep_PLPC"/>
    <property type="match status" value="1"/>
</dbReference>
<sequence length="451" mass="51120">MRRQSSLKLAVVFCLIALLLTPPPAGAYAVLSHEEVVDLAWHSHIKPLLLARYPHLTPDQLTEAHAYAYGGCIIQDIGYYPFGSHFFSDLLHYVRTGDFVNNLLRESTDSNEFAFALGALAHYSADAYGHPAVNIATAQEYPKLRDKYGHVVTYDDSPEAHLQTEFGFDVVEVTERHYAPEQYHDFIGFKVAKPLLERAFRDTYGFEVNQIMPHEDTAIGTYRHTVSGLLPKMTGVALLNYRKQIEESNPGFVPKKFIYRMDKSSYEREFGSDYRKPGVGAHILAFFIAILPKIGPLRALKLRMPDAKSQELFLKSMDRTVDHYKEYLSQIRNEPINQAHVTLEDRNLDTGTRTQAGNYKLADQTYANLLAKIEEKPDVPIPGALRANILAYYKSNKLNYVALNRKKWKKTQADLKLLEKARVTDVKISDQPTDMQQKPVALTPAPATGMR</sequence>
<keyword evidence="5" id="KW-1185">Reference proteome</keyword>
<dbReference type="EMBL" id="SMGK01000003">
    <property type="protein sequence ID" value="TCK72697.1"/>
    <property type="molecule type" value="Genomic_DNA"/>
</dbReference>
<evidence type="ECO:0000256" key="1">
    <source>
        <dbReference type="SAM" id="MobiDB-lite"/>
    </source>
</evidence>
<feature type="domain" description="Phospholipase C/D" evidence="3">
    <location>
        <begin position="54"/>
        <end position="204"/>
    </location>
</feature>
<comment type="caution">
    <text evidence="4">The sequence shown here is derived from an EMBL/GenBank/DDBJ whole genome shotgun (WGS) entry which is preliminary data.</text>
</comment>
<feature type="chain" id="PRO_5020917040" evidence="2">
    <location>
        <begin position="28"/>
        <end position="451"/>
    </location>
</feature>
<evidence type="ECO:0000259" key="3">
    <source>
        <dbReference type="Pfam" id="PF00882"/>
    </source>
</evidence>
<evidence type="ECO:0000256" key="2">
    <source>
        <dbReference type="SAM" id="SignalP"/>
    </source>
</evidence>
<organism evidence="4 5">
    <name type="scientific">Acidipila rosea</name>
    <dbReference type="NCBI Taxonomy" id="768535"/>
    <lineage>
        <taxon>Bacteria</taxon>
        <taxon>Pseudomonadati</taxon>
        <taxon>Acidobacteriota</taxon>
        <taxon>Terriglobia</taxon>
        <taxon>Terriglobales</taxon>
        <taxon>Acidobacteriaceae</taxon>
        <taxon>Acidipila</taxon>
    </lineage>
</organism>